<name>A0A3N0AZ06_9ACTN</name>
<proteinExistence type="predicted"/>
<evidence type="ECO:0000313" key="2">
    <source>
        <dbReference type="Proteomes" id="UP000278327"/>
    </source>
</evidence>
<keyword evidence="2" id="KW-1185">Reference proteome</keyword>
<sequence>MIAPVYARVGQTITLEGYADDFGSHIVAIEFSLDGGTTWERHSTEASTPDRSVHWTFQWTPEEEGSYPLKVRSVTEDGRVSPEAAAADIVVSQ</sequence>
<dbReference type="AlphaFoldDB" id="A0A3N0AZ06"/>
<dbReference type="Gene3D" id="2.60.40.650">
    <property type="match status" value="1"/>
</dbReference>
<dbReference type="SUPFAM" id="SSF81296">
    <property type="entry name" value="E set domains"/>
    <property type="match status" value="1"/>
</dbReference>
<dbReference type="EMBL" id="QICA01000001">
    <property type="protein sequence ID" value="RNL40102.1"/>
    <property type="molecule type" value="Genomic_DNA"/>
</dbReference>
<dbReference type="Proteomes" id="UP000278327">
    <property type="component" value="Unassembled WGS sequence"/>
</dbReference>
<comment type="caution">
    <text evidence="1">The sequence shown here is derived from an EMBL/GenBank/DDBJ whole genome shotgun (WGS) entry which is preliminary data.</text>
</comment>
<organism evidence="1 2">
    <name type="scientific">Adlercreutzia equolifaciens subsp. celatus DSM 18785</name>
    <dbReference type="NCBI Taxonomy" id="1121021"/>
    <lineage>
        <taxon>Bacteria</taxon>
        <taxon>Bacillati</taxon>
        <taxon>Actinomycetota</taxon>
        <taxon>Coriobacteriia</taxon>
        <taxon>Eggerthellales</taxon>
        <taxon>Eggerthellaceae</taxon>
        <taxon>Adlercreutzia</taxon>
    </lineage>
</organism>
<protein>
    <submittedName>
        <fullName evidence="1">Molybdopterin-binding protein</fullName>
    </submittedName>
</protein>
<gene>
    <name evidence="1" type="ORF">DMP10_00640</name>
</gene>
<dbReference type="InterPro" id="IPR014756">
    <property type="entry name" value="Ig_E-set"/>
</dbReference>
<reference evidence="1 2" key="1">
    <citation type="journal article" date="2019" name="Microbiol. Resour. Announc.">
        <title>Draft Genome Sequences of Type Strains of Gordonibacter faecihominis, Paraeggerthella hongkongensis, Parvibacter caecicola,Slackia equolifaciens, Slackia faecicanis, and Slackia isoflavoniconvertens.</title>
        <authorList>
            <person name="Danylec N."/>
            <person name="Stoll D.A."/>
            <person name="Dotsch A."/>
            <person name="Huch M."/>
        </authorList>
    </citation>
    <scope>NUCLEOTIDE SEQUENCE [LARGE SCALE GENOMIC DNA]</scope>
    <source>
        <strain evidence="1 2">DSM 18785</strain>
    </source>
</reference>
<evidence type="ECO:0000313" key="1">
    <source>
        <dbReference type="EMBL" id="RNL40102.1"/>
    </source>
</evidence>
<dbReference type="RefSeq" id="WP_117284490.1">
    <property type="nucleotide sequence ID" value="NZ_JAMTCE010000001.1"/>
</dbReference>
<accession>A0A3N0AZ06</accession>